<dbReference type="PROSITE" id="PS00974">
    <property type="entry name" value="MANNITOL_DHGENASE"/>
    <property type="match status" value="1"/>
</dbReference>
<dbReference type="Pfam" id="PF01232">
    <property type="entry name" value="Mannitol_dh"/>
    <property type="match status" value="1"/>
</dbReference>
<dbReference type="PANTHER" id="PTHR43362">
    <property type="entry name" value="MANNITOL DEHYDROGENASE DSF1-RELATED"/>
    <property type="match status" value="1"/>
</dbReference>
<dbReference type="InterPro" id="IPR013328">
    <property type="entry name" value="6PGD_dom2"/>
</dbReference>
<keyword evidence="1" id="KW-0560">Oxidoreductase</keyword>
<dbReference type="InterPro" id="IPR008927">
    <property type="entry name" value="6-PGluconate_DH-like_C_sf"/>
</dbReference>
<dbReference type="InterPro" id="IPR050988">
    <property type="entry name" value="Mannitol_DH/Oxidoreductase"/>
</dbReference>
<evidence type="ECO:0000259" key="4">
    <source>
        <dbReference type="Pfam" id="PF08125"/>
    </source>
</evidence>
<evidence type="ECO:0000313" key="6">
    <source>
        <dbReference type="Proteomes" id="UP001202031"/>
    </source>
</evidence>
<dbReference type="PRINTS" id="PR00084">
    <property type="entry name" value="MTLDHDRGNASE"/>
</dbReference>
<keyword evidence="6" id="KW-1185">Reference proteome</keyword>
<keyword evidence="2" id="KW-0520">NAD</keyword>
<dbReference type="PANTHER" id="PTHR43362:SF1">
    <property type="entry name" value="MANNITOL DEHYDROGENASE 2-RELATED"/>
    <property type="match status" value="1"/>
</dbReference>
<accession>A0ABT0R845</accession>
<reference evidence="5 6" key="1">
    <citation type="submission" date="2022-03" db="EMBL/GenBank/DDBJ databases">
        <title>Taxonomic description of new species and reclassification of some bacterial strains.</title>
        <authorList>
            <person name="Ndongo S."/>
        </authorList>
    </citation>
    <scope>NUCLEOTIDE SEQUENCE [LARGE SCALE GENOMIC DNA]</scope>
    <source>
        <strain evidence="5 6">Marseille-P6666</strain>
    </source>
</reference>
<proteinExistence type="predicted"/>
<comment type="caution">
    <text evidence="5">The sequence shown here is derived from an EMBL/GenBank/DDBJ whole genome shotgun (WGS) entry which is preliminary data.</text>
</comment>
<dbReference type="Gene3D" id="1.10.1040.10">
    <property type="entry name" value="N-(1-d-carboxylethyl)-l-norvaline Dehydrogenase, domain 2"/>
    <property type="match status" value="1"/>
</dbReference>
<dbReference type="InterPro" id="IPR013118">
    <property type="entry name" value="Mannitol_DH_C"/>
</dbReference>
<dbReference type="Pfam" id="PF08125">
    <property type="entry name" value="Mannitol_dh_C"/>
    <property type="match status" value="1"/>
</dbReference>
<organism evidence="5 6">
    <name type="scientific">Akkermansia massiliensis</name>
    <dbReference type="NCBI Taxonomy" id="2927224"/>
    <lineage>
        <taxon>Bacteria</taxon>
        <taxon>Pseudomonadati</taxon>
        <taxon>Verrucomicrobiota</taxon>
        <taxon>Verrucomicrobiia</taxon>
        <taxon>Verrucomicrobiales</taxon>
        <taxon>Akkermansiaceae</taxon>
        <taxon>Akkermansia</taxon>
    </lineage>
</organism>
<dbReference type="Proteomes" id="UP001202031">
    <property type="component" value="Unassembled WGS sequence"/>
</dbReference>
<sequence>MMKKELKRQGKAKIPGAPVPYDRTTIQPGIVHIGVGNFHRAHEEFYTNQLLGMGGRDEWGISGVALLPQDEPLYKALKSQDGLYTLTVCGRDGKDEFYEIGSLVDLAWGPKDPEKVIDRIADPRTKIITLTITEGGYNLDKETGEFMLNSKDVKHDLEHLDHPRTVFGFLAAGLRKRRKDGAGPVTVLSCDNLQHNGDTARKAFTSFIEAQDPGLAQWVKKNVTFPNSMVDRITPAVTPDDVKRLDAQSGVEDAAPVYSEDFIQWVIEDDFIAGRPDWETVGVEFTDDVSAYENMKLSLLNASHSLLSYPAFLAGYRRVDEAVGDERFARYLRLFMDRDAGPYVPPPGNTDLELYKKTLLERFGNKAVSDQISRLCFDGVSKIPVYVMPVLTKMIRDGADLERLAFFVAAYRHYLKHGKDDRGQAYEVNEPWLTKEDRKLIASDDPLDFLALSPFRSTDLKAADKFVSQYLGMVEKLEKDGVLSVLEKLVLP</sequence>
<evidence type="ECO:0000256" key="2">
    <source>
        <dbReference type="ARBA" id="ARBA00023027"/>
    </source>
</evidence>
<dbReference type="InterPro" id="IPR013131">
    <property type="entry name" value="Mannitol_DH_N"/>
</dbReference>
<gene>
    <name evidence="5" type="ORF">M8N44_07150</name>
</gene>
<dbReference type="GeneID" id="84023633"/>
<evidence type="ECO:0000256" key="1">
    <source>
        <dbReference type="ARBA" id="ARBA00023002"/>
    </source>
</evidence>
<dbReference type="RefSeq" id="WP_215451171.1">
    <property type="nucleotide sequence ID" value="NZ_CP072027.1"/>
</dbReference>
<evidence type="ECO:0000259" key="3">
    <source>
        <dbReference type="Pfam" id="PF01232"/>
    </source>
</evidence>
<dbReference type="SUPFAM" id="SSF48179">
    <property type="entry name" value="6-phosphogluconate dehydrogenase C-terminal domain-like"/>
    <property type="match status" value="1"/>
</dbReference>
<dbReference type="InterPro" id="IPR036291">
    <property type="entry name" value="NAD(P)-bd_dom_sf"/>
</dbReference>
<feature type="domain" description="Mannitol dehydrogenase C-terminal" evidence="4">
    <location>
        <begin position="288"/>
        <end position="475"/>
    </location>
</feature>
<protein>
    <submittedName>
        <fullName evidence="5">Mannitol dehydrogenase family protein</fullName>
    </submittedName>
</protein>
<dbReference type="SUPFAM" id="SSF51735">
    <property type="entry name" value="NAD(P)-binding Rossmann-fold domains"/>
    <property type="match status" value="1"/>
</dbReference>
<name>A0ABT0R845_9BACT</name>
<evidence type="ECO:0000313" key="5">
    <source>
        <dbReference type="EMBL" id="MCL6657094.1"/>
    </source>
</evidence>
<dbReference type="InterPro" id="IPR023027">
    <property type="entry name" value="Mannitol_DH_CS"/>
</dbReference>
<dbReference type="InterPro" id="IPR000669">
    <property type="entry name" value="Mannitol_DH"/>
</dbReference>
<dbReference type="Gene3D" id="3.40.50.720">
    <property type="entry name" value="NAD(P)-binding Rossmann-like Domain"/>
    <property type="match status" value="1"/>
</dbReference>
<feature type="domain" description="Mannitol dehydrogenase N-terminal" evidence="3">
    <location>
        <begin position="29"/>
        <end position="279"/>
    </location>
</feature>
<dbReference type="EMBL" id="JAMGSI010000001">
    <property type="protein sequence ID" value="MCL6657094.1"/>
    <property type="molecule type" value="Genomic_DNA"/>
</dbReference>